<name>A0AAQ3U874_PASNO</name>
<evidence type="ECO:0000256" key="8">
    <source>
        <dbReference type="ARBA" id="ARBA00023034"/>
    </source>
</evidence>
<dbReference type="GO" id="GO:0015031">
    <property type="term" value="P:protein transport"/>
    <property type="evidence" value="ECO:0007669"/>
    <property type="project" value="UniProtKB-KW"/>
</dbReference>
<keyword evidence="10" id="KW-0968">Cytoplasmic vesicle</keyword>
<evidence type="ECO:0000256" key="11">
    <source>
        <dbReference type="ARBA" id="ARBA00025582"/>
    </source>
</evidence>
<protein>
    <submittedName>
        <fullName evidence="12">Uncharacterized protein</fullName>
    </submittedName>
</protein>
<evidence type="ECO:0000256" key="4">
    <source>
        <dbReference type="ARBA" id="ARBA00022448"/>
    </source>
</evidence>
<reference evidence="12 13" key="1">
    <citation type="submission" date="2024-02" db="EMBL/GenBank/DDBJ databases">
        <title>High-quality chromosome-scale genome assembly of Pensacola bahiagrass (Paspalum notatum Flugge var. saurae).</title>
        <authorList>
            <person name="Vega J.M."/>
            <person name="Podio M."/>
            <person name="Orjuela J."/>
            <person name="Siena L.A."/>
            <person name="Pessino S.C."/>
            <person name="Combes M.C."/>
            <person name="Mariac C."/>
            <person name="Albertini E."/>
            <person name="Pupilli F."/>
            <person name="Ortiz J.P.A."/>
            <person name="Leblanc O."/>
        </authorList>
    </citation>
    <scope>NUCLEOTIDE SEQUENCE [LARGE SCALE GENOMIC DNA]</scope>
    <source>
        <strain evidence="12">R1</strain>
        <tissue evidence="12">Leaf</tissue>
    </source>
</reference>
<keyword evidence="5" id="KW-0963">Cytoplasm</keyword>
<evidence type="ECO:0000256" key="7">
    <source>
        <dbReference type="ARBA" id="ARBA00022927"/>
    </source>
</evidence>
<evidence type="ECO:0000256" key="5">
    <source>
        <dbReference type="ARBA" id="ARBA00022490"/>
    </source>
</evidence>
<dbReference type="PANTHER" id="PTHR10805">
    <property type="entry name" value="COATOMER SUBUNIT EPSILON"/>
    <property type="match status" value="1"/>
</dbReference>
<sequence>MHLVISEIDSSAATSLHAVTLLALCLTGDKVAKVPSPVSTNGREIQQLHALNAQIFIKIHRSDYAEKQLKCMQQIDKDPALTQHAKAGHRYYFAEKYPMTGKVLNGKAVFCMHVRSFESLRLFLGLLNKLKLSHPDHVLVKGAASLEENFERALQADA</sequence>
<dbReference type="GO" id="GO:0006888">
    <property type="term" value="P:endoplasmic reticulum to Golgi vesicle-mediated transport"/>
    <property type="evidence" value="ECO:0007669"/>
    <property type="project" value="TreeGrafter"/>
</dbReference>
<dbReference type="InterPro" id="IPR011990">
    <property type="entry name" value="TPR-like_helical_dom_sf"/>
</dbReference>
<dbReference type="AlphaFoldDB" id="A0AAQ3U874"/>
<evidence type="ECO:0000256" key="9">
    <source>
        <dbReference type="ARBA" id="ARBA00023136"/>
    </source>
</evidence>
<proteinExistence type="inferred from homology"/>
<comment type="function">
    <text evidence="11">The coatomer is a cytosolic protein complex that binds to dilysine motifs and reversibly associates with Golgi non-clathrin-coated vesicles, which further mediate biosynthetic protein transport from the ER, via the Golgi up to the trans Golgi network. The coatomer complex is required for budding from Golgi membranes, and is essential for the retrograde Golgi-to-ER transport of dilysine-tagged proteins.</text>
</comment>
<dbReference type="GO" id="GO:0000139">
    <property type="term" value="C:Golgi membrane"/>
    <property type="evidence" value="ECO:0007669"/>
    <property type="project" value="UniProtKB-SubCell"/>
</dbReference>
<keyword evidence="7" id="KW-0653">Protein transport</keyword>
<keyword evidence="13" id="KW-1185">Reference proteome</keyword>
<dbReference type="Pfam" id="PF04733">
    <property type="entry name" value="Coatomer_E"/>
    <property type="match status" value="1"/>
</dbReference>
<evidence type="ECO:0000256" key="2">
    <source>
        <dbReference type="ARBA" id="ARBA00004347"/>
    </source>
</evidence>
<keyword evidence="8" id="KW-0333">Golgi apparatus</keyword>
<dbReference type="EMBL" id="CP144751">
    <property type="protein sequence ID" value="WVZ87090.1"/>
    <property type="molecule type" value="Genomic_DNA"/>
</dbReference>
<comment type="similarity">
    <text evidence="3">Belongs to the COPE family.</text>
</comment>
<dbReference type="GO" id="GO:0005198">
    <property type="term" value="F:structural molecule activity"/>
    <property type="evidence" value="ECO:0007669"/>
    <property type="project" value="InterPro"/>
</dbReference>
<evidence type="ECO:0000256" key="3">
    <source>
        <dbReference type="ARBA" id="ARBA00008827"/>
    </source>
</evidence>
<evidence type="ECO:0000256" key="1">
    <source>
        <dbReference type="ARBA" id="ARBA00004255"/>
    </source>
</evidence>
<evidence type="ECO:0000313" key="12">
    <source>
        <dbReference type="EMBL" id="WVZ87090.1"/>
    </source>
</evidence>
<keyword evidence="4" id="KW-0813">Transport</keyword>
<gene>
    <name evidence="12" type="ORF">U9M48_033782</name>
</gene>
<dbReference type="Proteomes" id="UP001341281">
    <property type="component" value="Chromosome 07"/>
</dbReference>
<dbReference type="Gene3D" id="1.25.40.10">
    <property type="entry name" value="Tetratricopeptide repeat domain"/>
    <property type="match status" value="1"/>
</dbReference>
<comment type="subcellular location">
    <subcellularLocation>
        <location evidence="2">Cytoplasmic vesicle</location>
        <location evidence="2">COPI-coated vesicle membrane</location>
        <topology evidence="2">Peripheral membrane protein</topology>
        <orientation evidence="2">Cytoplasmic side</orientation>
    </subcellularLocation>
    <subcellularLocation>
        <location evidence="1">Golgi apparatus membrane</location>
        <topology evidence="1">Peripheral membrane protein</topology>
        <orientation evidence="1">Cytoplasmic side</orientation>
    </subcellularLocation>
</comment>
<organism evidence="12 13">
    <name type="scientific">Paspalum notatum var. saurae</name>
    <dbReference type="NCBI Taxonomy" id="547442"/>
    <lineage>
        <taxon>Eukaryota</taxon>
        <taxon>Viridiplantae</taxon>
        <taxon>Streptophyta</taxon>
        <taxon>Embryophyta</taxon>
        <taxon>Tracheophyta</taxon>
        <taxon>Spermatophyta</taxon>
        <taxon>Magnoliopsida</taxon>
        <taxon>Liliopsida</taxon>
        <taxon>Poales</taxon>
        <taxon>Poaceae</taxon>
        <taxon>PACMAD clade</taxon>
        <taxon>Panicoideae</taxon>
        <taxon>Andropogonodae</taxon>
        <taxon>Paspaleae</taxon>
        <taxon>Paspalinae</taxon>
        <taxon>Paspalum</taxon>
    </lineage>
</organism>
<keyword evidence="6" id="KW-0931">ER-Golgi transport</keyword>
<dbReference type="GO" id="GO:0030126">
    <property type="term" value="C:COPI vesicle coat"/>
    <property type="evidence" value="ECO:0007669"/>
    <property type="project" value="TreeGrafter"/>
</dbReference>
<dbReference type="GO" id="GO:0006890">
    <property type="term" value="P:retrograde vesicle-mediated transport, Golgi to endoplasmic reticulum"/>
    <property type="evidence" value="ECO:0007669"/>
    <property type="project" value="InterPro"/>
</dbReference>
<dbReference type="GO" id="GO:0006891">
    <property type="term" value="P:intra-Golgi vesicle-mediated transport"/>
    <property type="evidence" value="ECO:0007669"/>
    <property type="project" value="TreeGrafter"/>
</dbReference>
<keyword evidence="9" id="KW-0472">Membrane</keyword>
<dbReference type="PANTHER" id="PTHR10805:SF0">
    <property type="entry name" value="COATOMER SUBUNIT EPSILON"/>
    <property type="match status" value="1"/>
</dbReference>
<accession>A0AAQ3U874</accession>
<dbReference type="InterPro" id="IPR006822">
    <property type="entry name" value="Coatomer_esu"/>
</dbReference>
<evidence type="ECO:0000313" key="13">
    <source>
        <dbReference type="Proteomes" id="UP001341281"/>
    </source>
</evidence>
<evidence type="ECO:0000256" key="6">
    <source>
        <dbReference type="ARBA" id="ARBA00022892"/>
    </source>
</evidence>
<evidence type="ECO:0000256" key="10">
    <source>
        <dbReference type="ARBA" id="ARBA00023329"/>
    </source>
</evidence>